<feature type="transmembrane region" description="Helical" evidence="1">
    <location>
        <begin position="204"/>
        <end position="221"/>
    </location>
</feature>
<accession>A0A2R8AYL6</accession>
<dbReference type="PANTHER" id="PTHR38457:SF1">
    <property type="entry name" value="REGULATOR ABRB-RELATED"/>
    <property type="match status" value="1"/>
</dbReference>
<feature type="transmembrane region" description="Helical" evidence="1">
    <location>
        <begin position="290"/>
        <end position="310"/>
    </location>
</feature>
<name>A0A2R8AYL6_9RHOB</name>
<feature type="transmembrane region" description="Helical" evidence="1">
    <location>
        <begin position="6"/>
        <end position="26"/>
    </location>
</feature>
<feature type="transmembrane region" description="Helical" evidence="1">
    <location>
        <begin position="33"/>
        <end position="56"/>
    </location>
</feature>
<sequence>MTNRDLVGLGLSLGIAALGAVVFWLIGFPSAALTGAATTISVAGVLGVTIVMPVWLRTLAFVLLGLNIGSGVTPDVLKGAVTWPISIAVLGISLIASIRIARIGLTRWFDFDRRSAVLAAAPGHLSYVLALSVEAGSDTTRIAVVQSIRVLFLTLCVPVLVSHLFGATGMQVLPPQVMGLAPAGVMLGLTFGVGAMFQRLKVPAAYLLAGMLVSAVGHGSELTPGRLPDWATVAAFMVMGILIGSRFSGQSLSQLKAVAWAGVWITVVNVVMALAAVGLCLWILGESPALLIVAFAPGGVEAMVAIGVSLGLDPAFVAAHHVMRLVLLTFIVPALLAAARSKG</sequence>
<evidence type="ECO:0000313" key="2">
    <source>
        <dbReference type="EMBL" id="SPF81131.1"/>
    </source>
</evidence>
<evidence type="ECO:0000256" key="1">
    <source>
        <dbReference type="SAM" id="Phobius"/>
    </source>
</evidence>
<dbReference type="AlphaFoldDB" id="A0A2R8AYL6"/>
<feature type="transmembrane region" description="Helical" evidence="1">
    <location>
        <begin position="257"/>
        <end position="284"/>
    </location>
</feature>
<dbReference type="Proteomes" id="UP000244904">
    <property type="component" value="Unassembled WGS sequence"/>
</dbReference>
<dbReference type="GO" id="GO:0016020">
    <property type="term" value="C:membrane"/>
    <property type="evidence" value="ECO:0007669"/>
    <property type="project" value="InterPro"/>
</dbReference>
<dbReference type="PIRSF" id="PIRSF038991">
    <property type="entry name" value="Protein_AbrB"/>
    <property type="match status" value="1"/>
</dbReference>
<feature type="transmembrane region" description="Helical" evidence="1">
    <location>
        <begin position="150"/>
        <end position="173"/>
    </location>
</feature>
<proteinExistence type="predicted"/>
<feature type="transmembrane region" description="Helical" evidence="1">
    <location>
        <begin position="76"/>
        <end position="98"/>
    </location>
</feature>
<keyword evidence="1" id="KW-0812">Transmembrane</keyword>
<evidence type="ECO:0000313" key="3">
    <source>
        <dbReference type="Proteomes" id="UP000244904"/>
    </source>
</evidence>
<feature type="transmembrane region" description="Helical" evidence="1">
    <location>
        <begin position="227"/>
        <end position="245"/>
    </location>
</feature>
<dbReference type="InterPro" id="IPR007820">
    <property type="entry name" value="AbrB_fam"/>
</dbReference>
<dbReference type="PANTHER" id="PTHR38457">
    <property type="entry name" value="REGULATOR ABRB-RELATED"/>
    <property type="match status" value="1"/>
</dbReference>
<keyword evidence="3" id="KW-1185">Reference proteome</keyword>
<feature type="transmembrane region" description="Helical" evidence="1">
    <location>
        <begin position="322"/>
        <end position="339"/>
    </location>
</feature>
<protein>
    <recommendedName>
        <fullName evidence="4">Ammonia monooxygenase</fullName>
    </recommendedName>
</protein>
<keyword evidence="1" id="KW-1133">Transmembrane helix</keyword>
<reference evidence="3" key="1">
    <citation type="submission" date="2018-03" db="EMBL/GenBank/DDBJ databases">
        <authorList>
            <person name="Rodrigo-Torres L."/>
            <person name="Arahal R. D."/>
            <person name="Lucena T."/>
        </authorList>
    </citation>
    <scope>NUCLEOTIDE SEQUENCE [LARGE SCALE GENOMIC DNA]</scope>
    <source>
        <strain evidence="3">CECT 8871</strain>
    </source>
</reference>
<dbReference type="GO" id="GO:0010468">
    <property type="term" value="P:regulation of gene expression"/>
    <property type="evidence" value="ECO:0007669"/>
    <property type="project" value="InterPro"/>
</dbReference>
<dbReference type="EMBL" id="OMOJ01000007">
    <property type="protein sequence ID" value="SPF81131.1"/>
    <property type="molecule type" value="Genomic_DNA"/>
</dbReference>
<keyword evidence="1" id="KW-0472">Membrane</keyword>
<dbReference type="OrthoDB" id="7157734at2"/>
<evidence type="ECO:0008006" key="4">
    <source>
        <dbReference type="Google" id="ProtNLM"/>
    </source>
</evidence>
<feature type="transmembrane region" description="Helical" evidence="1">
    <location>
        <begin position="179"/>
        <end position="197"/>
    </location>
</feature>
<dbReference type="NCBIfam" id="TIGR03082">
    <property type="entry name" value="Gneg_AbrB_dup"/>
    <property type="match status" value="2"/>
</dbReference>
<dbReference type="Pfam" id="PF05145">
    <property type="entry name" value="AbrB"/>
    <property type="match status" value="1"/>
</dbReference>
<dbReference type="RefSeq" id="WP_108886989.1">
    <property type="nucleotide sequence ID" value="NZ_OMOJ01000007.1"/>
</dbReference>
<organism evidence="2 3">
    <name type="scientific">Pseudoprimorskyibacter insulae</name>
    <dbReference type="NCBI Taxonomy" id="1695997"/>
    <lineage>
        <taxon>Bacteria</taxon>
        <taxon>Pseudomonadati</taxon>
        <taxon>Pseudomonadota</taxon>
        <taxon>Alphaproteobacteria</taxon>
        <taxon>Rhodobacterales</taxon>
        <taxon>Paracoccaceae</taxon>
        <taxon>Pseudoprimorskyibacter</taxon>
    </lineage>
</organism>
<gene>
    <name evidence="2" type="ORF">PRI8871_02951</name>
</gene>
<dbReference type="InterPro" id="IPR017516">
    <property type="entry name" value="AbrB_dup"/>
</dbReference>